<evidence type="ECO:0000313" key="8">
    <source>
        <dbReference type="EMBL" id="KWT78301.1"/>
    </source>
</evidence>
<dbReference type="EMBL" id="LNQR01000117">
    <property type="protein sequence ID" value="KWT78301.1"/>
    <property type="molecule type" value="Genomic_DNA"/>
</dbReference>
<evidence type="ECO:0000259" key="7">
    <source>
        <dbReference type="Pfam" id="PF00294"/>
    </source>
</evidence>
<keyword evidence="3" id="KW-0547">Nucleotide-binding</keyword>
<evidence type="ECO:0000256" key="6">
    <source>
        <dbReference type="PIRNR" id="PIRNR000535"/>
    </source>
</evidence>
<keyword evidence="5" id="KW-0067">ATP-binding</keyword>
<feature type="domain" description="Carbohydrate kinase PfkB" evidence="7">
    <location>
        <begin position="24"/>
        <end position="291"/>
    </location>
</feature>
<dbReference type="InterPro" id="IPR011611">
    <property type="entry name" value="PfkB_dom"/>
</dbReference>
<dbReference type="Gene3D" id="3.40.1190.20">
    <property type="match status" value="1"/>
</dbReference>
<dbReference type="NCBIfam" id="TIGR03168">
    <property type="entry name" value="1-PFK"/>
    <property type="match status" value="1"/>
</dbReference>
<dbReference type="InterPro" id="IPR017583">
    <property type="entry name" value="Tagatose/fructose_Pkinase"/>
</dbReference>
<reference evidence="8 9" key="1">
    <citation type="submission" date="2015-11" db="EMBL/GenBank/DDBJ databases">
        <authorList>
            <person name="Lin W."/>
        </authorList>
    </citation>
    <scope>NUCLEOTIDE SEQUENCE [LARGE SCALE GENOMIC DNA]</scope>
    <source>
        <strain evidence="8 9">HCH-1</strain>
    </source>
</reference>
<dbReference type="Pfam" id="PF00294">
    <property type="entry name" value="PfkB"/>
    <property type="match status" value="1"/>
</dbReference>
<dbReference type="PANTHER" id="PTHR46566">
    <property type="entry name" value="1-PHOSPHOFRUCTOKINASE-RELATED"/>
    <property type="match status" value="1"/>
</dbReference>
<dbReference type="InterPro" id="IPR029056">
    <property type="entry name" value="Ribokinase-like"/>
</dbReference>
<dbReference type="GO" id="GO:0009024">
    <property type="term" value="F:tagatose-6-phosphate kinase activity"/>
    <property type="evidence" value="ECO:0007669"/>
    <property type="project" value="UniProtKB-EC"/>
</dbReference>
<proteinExistence type="inferred from homology"/>
<evidence type="ECO:0000313" key="9">
    <source>
        <dbReference type="Proteomes" id="UP000060487"/>
    </source>
</evidence>
<dbReference type="SUPFAM" id="SSF53613">
    <property type="entry name" value="Ribokinase-like"/>
    <property type="match status" value="1"/>
</dbReference>
<evidence type="ECO:0000256" key="1">
    <source>
        <dbReference type="ARBA" id="ARBA00010688"/>
    </source>
</evidence>
<sequence>MIITITLNPSQDKTLQADGLKLNSVVRSDILKITAGGKGINVSRAVKRLEGDSLALTLLGGATGVGIISLLKNEGIVFHYTPIAGESRTCLSLIDSVKKTETVINENGPSVTQQEQQSFKSMYGLAIGKQDIVVISGSAALGIDNEIFFELIESAHEKGAVAILDASGDFLTAGIKAIPDVLKINKHELQRLAGKPLNSRPKIIEEMKTLSGLGIDRVIITDGGHQALALRGSEIWSVQPPRVEAVSTLGSGDCVSAALARGIERDMPFEETLVEAIAAGTQNALSYGAGFIDKDGVKKLSSLTTIKKL</sequence>
<dbReference type="RefSeq" id="WP_085053525.1">
    <property type="nucleotide sequence ID" value="NZ_LNQR01000117.1"/>
</dbReference>
<evidence type="ECO:0000256" key="2">
    <source>
        <dbReference type="ARBA" id="ARBA00022679"/>
    </source>
</evidence>
<keyword evidence="9" id="KW-1185">Reference proteome</keyword>
<dbReference type="CDD" id="cd01164">
    <property type="entry name" value="FruK_PfkB_like"/>
    <property type="match status" value="1"/>
</dbReference>
<keyword evidence="4" id="KW-0418">Kinase</keyword>
<protein>
    <submittedName>
        <fullName evidence="8">1-phosphofructokinase</fullName>
        <ecNumber evidence="8">2.7.1.144</ecNumber>
    </submittedName>
</protein>
<dbReference type="EC" id="2.7.1.144" evidence="8"/>
<dbReference type="PROSITE" id="PS00584">
    <property type="entry name" value="PFKB_KINASES_2"/>
    <property type="match status" value="1"/>
</dbReference>
<comment type="caution">
    <text evidence="8">The sequence shown here is derived from an EMBL/GenBank/DDBJ whole genome shotgun (WGS) entry which is preliminary data.</text>
</comment>
<comment type="similarity">
    <text evidence="1">Belongs to the carbohydrate kinase PfkB family.</text>
</comment>
<accession>A0ABR5SBU7</accession>
<dbReference type="PIRSF" id="PIRSF000535">
    <property type="entry name" value="1PFK/6PFK/LacC"/>
    <property type="match status" value="1"/>
</dbReference>
<name>A0ABR5SBU7_9BACT</name>
<keyword evidence="2 6" id="KW-0808">Transferase</keyword>
<gene>
    <name evidence="8" type="ORF">ASN18_2906</name>
</gene>
<dbReference type="Proteomes" id="UP000060487">
    <property type="component" value="Unassembled WGS sequence"/>
</dbReference>
<evidence type="ECO:0000256" key="4">
    <source>
        <dbReference type="ARBA" id="ARBA00022777"/>
    </source>
</evidence>
<evidence type="ECO:0000256" key="3">
    <source>
        <dbReference type="ARBA" id="ARBA00022741"/>
    </source>
</evidence>
<dbReference type="PANTHER" id="PTHR46566:SF2">
    <property type="entry name" value="ATP-DEPENDENT 6-PHOSPHOFRUCTOKINASE ISOZYME 2"/>
    <property type="match status" value="1"/>
</dbReference>
<dbReference type="InterPro" id="IPR002173">
    <property type="entry name" value="Carboh/pur_kinase_PfkB_CS"/>
</dbReference>
<organism evidence="8 9">
    <name type="scientific">Candidatus Magnetominusculus xianensis</name>
    <dbReference type="NCBI Taxonomy" id="1748249"/>
    <lineage>
        <taxon>Bacteria</taxon>
        <taxon>Pseudomonadati</taxon>
        <taxon>Nitrospirota</taxon>
        <taxon>Nitrospiria</taxon>
        <taxon>Nitrospirales</taxon>
        <taxon>Nitrospiraceae</taxon>
        <taxon>Candidatus Magnetominusculus</taxon>
    </lineage>
</organism>
<evidence type="ECO:0000256" key="5">
    <source>
        <dbReference type="ARBA" id="ARBA00022840"/>
    </source>
</evidence>